<dbReference type="EMBL" id="CM055113">
    <property type="protein sequence ID" value="KAJ7516573.1"/>
    <property type="molecule type" value="Genomic_DNA"/>
</dbReference>
<name>A0ACC2AG62_DIPCM</name>
<comment type="caution">
    <text evidence="1">The sequence shown here is derived from an EMBL/GenBank/DDBJ whole genome shotgun (WGS) entry which is preliminary data.</text>
</comment>
<protein>
    <submittedName>
        <fullName evidence="1">Uncharacterized protein</fullName>
    </submittedName>
</protein>
<proteinExistence type="predicted"/>
<dbReference type="Proteomes" id="UP001162992">
    <property type="component" value="Chromosome 22"/>
</dbReference>
<keyword evidence="2" id="KW-1185">Reference proteome</keyword>
<evidence type="ECO:0000313" key="2">
    <source>
        <dbReference type="Proteomes" id="UP001162992"/>
    </source>
</evidence>
<gene>
    <name evidence="1" type="ORF">O6H91_22G063600</name>
</gene>
<evidence type="ECO:0000313" key="1">
    <source>
        <dbReference type="EMBL" id="KAJ7516573.1"/>
    </source>
</evidence>
<sequence>MDDKKRKLEENGATVIEISKEDVKKLLDILTPEQVNEILQDAAVQHEEVLEEIRKHADKDPVHRKIFVRGLGWDTTTDTLKSVFSQYGELEDGIVIKDKATGKSRGFGFITFKHMDGSLRALKEPSKKIENRTTVCQLASTGPNSSSAQPAEDVSSRKLYVGNLPLDLTVDQFIGFFSQFGEIAESPQGFDNTTGRSRGFGLLVYKSSEYAKRALHEPVKYINGHQIYCKLSAEGSNQKPGAPIGQLGLQEGGEMAKMGQLVDPNTQLGHPGGLNVPFGQVNKGMMTTGIPLNQAIHGAMSQGIQPAMHAALTSTNQSLGVAAMNNPQNLNAMNYPAHSNLNTPATLSHSQGHPQQITSQGMQSQASLRAGLSGYGNQTPIGMYGAQGVPYSGQPAGLSAVEGPNYYGTAASTVPLQAGPSGIQAGAGGPYMTAGYPSAQQQFGGAVASRGQTPGAPSNLAQYYHG</sequence>
<accession>A0ACC2AG62</accession>
<organism evidence="1 2">
    <name type="scientific">Diphasiastrum complanatum</name>
    <name type="common">Issler's clubmoss</name>
    <name type="synonym">Lycopodium complanatum</name>
    <dbReference type="NCBI Taxonomy" id="34168"/>
    <lineage>
        <taxon>Eukaryota</taxon>
        <taxon>Viridiplantae</taxon>
        <taxon>Streptophyta</taxon>
        <taxon>Embryophyta</taxon>
        <taxon>Tracheophyta</taxon>
        <taxon>Lycopodiopsida</taxon>
        <taxon>Lycopodiales</taxon>
        <taxon>Lycopodiaceae</taxon>
        <taxon>Lycopodioideae</taxon>
        <taxon>Diphasiastrum</taxon>
    </lineage>
</organism>
<reference evidence="2" key="1">
    <citation type="journal article" date="2024" name="Proc. Natl. Acad. Sci. U.S.A.">
        <title>Extraordinary preservation of gene collinearity over three hundred million years revealed in homosporous lycophytes.</title>
        <authorList>
            <person name="Li C."/>
            <person name="Wickell D."/>
            <person name="Kuo L.Y."/>
            <person name="Chen X."/>
            <person name="Nie B."/>
            <person name="Liao X."/>
            <person name="Peng D."/>
            <person name="Ji J."/>
            <person name="Jenkins J."/>
            <person name="Williams M."/>
            <person name="Shu S."/>
            <person name="Plott C."/>
            <person name="Barry K."/>
            <person name="Rajasekar S."/>
            <person name="Grimwood J."/>
            <person name="Han X."/>
            <person name="Sun S."/>
            <person name="Hou Z."/>
            <person name="He W."/>
            <person name="Dai G."/>
            <person name="Sun C."/>
            <person name="Schmutz J."/>
            <person name="Leebens-Mack J.H."/>
            <person name="Li F.W."/>
            <person name="Wang L."/>
        </authorList>
    </citation>
    <scope>NUCLEOTIDE SEQUENCE [LARGE SCALE GENOMIC DNA]</scope>
    <source>
        <strain evidence="2">cv. PW_Plant_1</strain>
    </source>
</reference>